<sequence length="329" mass="36944">MFFLGVDGGGTKTKFALIDDQLEIYSTFETTTSHIAQVGIEGVVRVLQEGLKSVLFEEGICKEEIKYAVLGMPGYTEVKTNDTQIERAVKEVFGFTNYHIVNDAEAGWAGALACQPGINIVAGTGSIAFGVDEEGRRERIGGWGEFIGDEGSAYWIAKKTLEVYSKQKDGRLPKTVLVDIIDEKYGIKDKFEIIDIMHNRFKLKRDKIAELSLYTFEAAQKGCRYSAEIFEKAAYELFLHVEGLTKKMRFSKPILVSYVGGVFKAGELILQPLRTFLGQLGDEILLIPPRMEPCFGAAYYAYLRYKNLRAEESLTEKLLKEIAKYSEKN</sequence>
<reference evidence="2 3" key="1">
    <citation type="submission" date="2019-03" db="EMBL/GenBank/DDBJ databases">
        <title>Genomic Encyclopedia of Type Strains, Phase IV (KMG-IV): sequencing the most valuable type-strain genomes for metagenomic binning, comparative biology and taxonomic classification.</title>
        <authorList>
            <person name="Goeker M."/>
        </authorList>
    </citation>
    <scope>NUCLEOTIDE SEQUENCE [LARGE SCALE GENOMIC DNA]</scope>
    <source>
        <strain evidence="2 3">DSM 13054</strain>
    </source>
</reference>
<dbReference type="AlphaFoldDB" id="A0A4R2K7T6"/>
<keyword evidence="2" id="KW-0808">Transferase</keyword>
<dbReference type="InterPro" id="IPR039758">
    <property type="entry name" value="NAGK-like"/>
</dbReference>
<organism evidence="2 3">
    <name type="scientific">Caldanaerobacter subterraneus</name>
    <dbReference type="NCBI Taxonomy" id="911092"/>
    <lineage>
        <taxon>Bacteria</taxon>
        <taxon>Bacillati</taxon>
        <taxon>Bacillota</taxon>
        <taxon>Clostridia</taxon>
        <taxon>Thermoanaerobacterales</taxon>
        <taxon>Thermoanaerobacteraceae</taxon>
        <taxon>Caldanaerobacter</taxon>
    </lineage>
</organism>
<comment type="caution">
    <text evidence="2">The sequence shown here is derived from an EMBL/GenBank/DDBJ whole genome shotgun (WGS) entry which is preliminary data.</text>
</comment>
<dbReference type="InterPro" id="IPR002731">
    <property type="entry name" value="ATPase_BadF"/>
</dbReference>
<proteinExistence type="predicted"/>
<dbReference type="InterPro" id="IPR043129">
    <property type="entry name" value="ATPase_NBD"/>
</dbReference>
<dbReference type="RefSeq" id="WP_132038844.1">
    <property type="nucleotide sequence ID" value="NZ_SLWU01000001.1"/>
</dbReference>
<dbReference type="GO" id="GO:0045127">
    <property type="term" value="F:N-acetylglucosamine kinase activity"/>
    <property type="evidence" value="ECO:0007669"/>
    <property type="project" value="InterPro"/>
</dbReference>
<dbReference type="SUPFAM" id="SSF53067">
    <property type="entry name" value="Actin-like ATPase domain"/>
    <property type="match status" value="2"/>
</dbReference>
<protein>
    <submittedName>
        <fullName evidence="2">N-acetylglucosamine kinase-like BadF-type ATPase</fullName>
    </submittedName>
</protein>
<accession>A0A4R2K7T6</accession>
<dbReference type="EMBL" id="SLWU01000001">
    <property type="protein sequence ID" value="TCO68644.1"/>
    <property type="molecule type" value="Genomic_DNA"/>
</dbReference>
<gene>
    <name evidence="2" type="ORF">EV203_101114</name>
</gene>
<feature type="domain" description="ATPase BadF/BadG/BcrA/BcrD type" evidence="1">
    <location>
        <begin position="4"/>
        <end position="299"/>
    </location>
</feature>
<dbReference type="Proteomes" id="UP000294886">
    <property type="component" value="Unassembled WGS sequence"/>
</dbReference>
<evidence type="ECO:0000313" key="2">
    <source>
        <dbReference type="EMBL" id="TCO68644.1"/>
    </source>
</evidence>
<dbReference type="CDD" id="cd24007">
    <property type="entry name" value="ASKHA_NBD_eukNAGK-like"/>
    <property type="match status" value="1"/>
</dbReference>
<evidence type="ECO:0000313" key="3">
    <source>
        <dbReference type="Proteomes" id="UP000294886"/>
    </source>
</evidence>
<dbReference type="PANTHER" id="PTHR12862:SF0">
    <property type="entry name" value="N-ACETYL-D-GLUCOSAMINE KINASE"/>
    <property type="match status" value="1"/>
</dbReference>
<keyword evidence="2" id="KW-0418">Kinase</keyword>
<name>A0A4R2K7T6_9THEO</name>
<dbReference type="Gene3D" id="3.30.420.40">
    <property type="match status" value="2"/>
</dbReference>
<dbReference type="Pfam" id="PF01869">
    <property type="entry name" value="BcrAD_BadFG"/>
    <property type="match status" value="1"/>
</dbReference>
<dbReference type="PANTHER" id="PTHR12862">
    <property type="entry name" value="BADF TYPE ATPASE DOMAIN-CONTAINING PROTEIN"/>
    <property type="match status" value="1"/>
</dbReference>
<evidence type="ECO:0000259" key="1">
    <source>
        <dbReference type="Pfam" id="PF01869"/>
    </source>
</evidence>